<dbReference type="Gene3D" id="1.20.1440.130">
    <property type="entry name" value="VKOR domain"/>
    <property type="match status" value="1"/>
</dbReference>
<evidence type="ECO:0000256" key="1">
    <source>
        <dbReference type="ARBA" id="ARBA00004141"/>
    </source>
</evidence>
<keyword evidence="6" id="KW-0560">Oxidoreductase</keyword>
<keyword evidence="13" id="KW-1185">Reference proteome</keyword>
<feature type="domain" description="Vitamin K epoxide reductase" evidence="11">
    <location>
        <begin position="29"/>
        <end position="166"/>
    </location>
</feature>
<protein>
    <recommendedName>
        <fullName evidence="11">Vitamin K epoxide reductase domain-containing protein</fullName>
    </recommendedName>
</protein>
<keyword evidence="9" id="KW-0676">Redox-active center</keyword>
<dbReference type="Pfam" id="PF07884">
    <property type="entry name" value="VKOR"/>
    <property type="match status" value="1"/>
</dbReference>
<evidence type="ECO:0000256" key="3">
    <source>
        <dbReference type="ARBA" id="ARBA00022692"/>
    </source>
</evidence>
<organism evidence="12 13">
    <name type="scientific">Dactylosporangium maewongense</name>
    <dbReference type="NCBI Taxonomy" id="634393"/>
    <lineage>
        <taxon>Bacteria</taxon>
        <taxon>Bacillati</taxon>
        <taxon>Actinomycetota</taxon>
        <taxon>Actinomycetes</taxon>
        <taxon>Micromonosporales</taxon>
        <taxon>Micromonosporaceae</taxon>
        <taxon>Dactylosporangium</taxon>
    </lineage>
</organism>
<evidence type="ECO:0000256" key="10">
    <source>
        <dbReference type="SAM" id="Phobius"/>
    </source>
</evidence>
<dbReference type="InterPro" id="IPR012932">
    <property type="entry name" value="VKOR"/>
</dbReference>
<keyword evidence="8" id="KW-1015">Disulfide bond</keyword>
<evidence type="ECO:0000256" key="9">
    <source>
        <dbReference type="ARBA" id="ARBA00023284"/>
    </source>
</evidence>
<evidence type="ECO:0000256" key="7">
    <source>
        <dbReference type="ARBA" id="ARBA00023136"/>
    </source>
</evidence>
<keyword evidence="5 10" id="KW-1133">Transmembrane helix</keyword>
<feature type="transmembrane region" description="Helical" evidence="10">
    <location>
        <begin position="141"/>
        <end position="170"/>
    </location>
</feature>
<feature type="transmembrane region" description="Helical" evidence="10">
    <location>
        <begin position="34"/>
        <end position="62"/>
    </location>
</feature>
<reference evidence="13" key="1">
    <citation type="journal article" date="2019" name="Int. J. Syst. Evol. Microbiol.">
        <title>The Global Catalogue of Microorganisms (GCM) 10K type strain sequencing project: providing services to taxonomists for standard genome sequencing and annotation.</title>
        <authorList>
            <consortium name="The Broad Institute Genomics Platform"/>
            <consortium name="The Broad Institute Genome Sequencing Center for Infectious Disease"/>
            <person name="Wu L."/>
            <person name="Ma J."/>
        </authorList>
    </citation>
    <scope>NUCLEOTIDE SEQUENCE [LARGE SCALE GENOMIC DNA]</scope>
    <source>
        <strain evidence="13">JCM 15933</strain>
    </source>
</reference>
<keyword evidence="4" id="KW-0874">Quinone</keyword>
<comment type="caution">
    <text evidence="12">The sequence shown here is derived from an EMBL/GenBank/DDBJ whole genome shotgun (WGS) entry which is preliminary data.</text>
</comment>
<dbReference type="EMBL" id="BAAAQD010000020">
    <property type="protein sequence ID" value="GAA1548458.1"/>
    <property type="molecule type" value="Genomic_DNA"/>
</dbReference>
<sequence length="195" mass="20966">MTPGANAGLLHRRASTPWWWRRAVDGPSAWPRRVAVAVLACAGMLVSLRLAFFQYGLVPAVWEPWFGDGSIRVLESGFSRALPVHDAALGAAAFAAEFVLELSGGTTRWWRRPWLVVLLGLVAGGMAVAALFLVATQAFVVGAFCTLCLVTAGISVSVALLVADEVVAVWRQLRRARRYGRSWVTALRGGVVGAH</sequence>
<evidence type="ECO:0000256" key="4">
    <source>
        <dbReference type="ARBA" id="ARBA00022719"/>
    </source>
</evidence>
<evidence type="ECO:0000256" key="5">
    <source>
        <dbReference type="ARBA" id="ARBA00022989"/>
    </source>
</evidence>
<evidence type="ECO:0000256" key="6">
    <source>
        <dbReference type="ARBA" id="ARBA00023002"/>
    </source>
</evidence>
<name>A0ABP4MPS5_9ACTN</name>
<evidence type="ECO:0000259" key="11">
    <source>
        <dbReference type="SMART" id="SM00756"/>
    </source>
</evidence>
<gene>
    <name evidence="12" type="ORF">GCM10009827_080940</name>
</gene>
<dbReference type="RefSeq" id="WP_344508765.1">
    <property type="nucleotide sequence ID" value="NZ_BAAAQD010000020.1"/>
</dbReference>
<evidence type="ECO:0000256" key="8">
    <source>
        <dbReference type="ARBA" id="ARBA00023157"/>
    </source>
</evidence>
<dbReference type="InterPro" id="IPR038354">
    <property type="entry name" value="VKOR_sf"/>
</dbReference>
<evidence type="ECO:0000313" key="12">
    <source>
        <dbReference type="EMBL" id="GAA1548458.1"/>
    </source>
</evidence>
<dbReference type="SMART" id="SM00756">
    <property type="entry name" value="VKc"/>
    <property type="match status" value="1"/>
</dbReference>
<comment type="similarity">
    <text evidence="2">Belongs to the VKOR family.</text>
</comment>
<evidence type="ECO:0000256" key="2">
    <source>
        <dbReference type="ARBA" id="ARBA00006214"/>
    </source>
</evidence>
<accession>A0ABP4MPS5</accession>
<proteinExistence type="inferred from homology"/>
<evidence type="ECO:0000313" key="13">
    <source>
        <dbReference type="Proteomes" id="UP001501470"/>
    </source>
</evidence>
<dbReference type="Proteomes" id="UP001501470">
    <property type="component" value="Unassembled WGS sequence"/>
</dbReference>
<keyword evidence="3 10" id="KW-0812">Transmembrane</keyword>
<keyword evidence="7 10" id="KW-0472">Membrane</keyword>
<comment type="subcellular location">
    <subcellularLocation>
        <location evidence="1">Membrane</location>
        <topology evidence="1">Multi-pass membrane protein</topology>
    </subcellularLocation>
</comment>
<feature type="transmembrane region" description="Helical" evidence="10">
    <location>
        <begin position="114"/>
        <end position="135"/>
    </location>
</feature>